<evidence type="ECO:0000313" key="3">
    <source>
        <dbReference type="Proteomes" id="UP000193218"/>
    </source>
</evidence>
<dbReference type="AlphaFoldDB" id="A0A1Y1UI10"/>
<feature type="compositionally biased region" description="Basic and acidic residues" evidence="1">
    <location>
        <begin position="78"/>
        <end position="93"/>
    </location>
</feature>
<feature type="compositionally biased region" description="Acidic residues" evidence="1">
    <location>
        <begin position="260"/>
        <end position="271"/>
    </location>
</feature>
<comment type="caution">
    <text evidence="2">The sequence shown here is derived from an EMBL/GenBank/DDBJ whole genome shotgun (WGS) entry which is preliminary data.</text>
</comment>
<accession>A0A1Y1UI10</accession>
<dbReference type="STRING" id="4999.A0A1Y1UI10"/>
<feature type="region of interest" description="Disordered" evidence="1">
    <location>
        <begin position="52"/>
        <end position="301"/>
    </location>
</feature>
<reference evidence="2 3" key="1">
    <citation type="submission" date="2017-03" db="EMBL/GenBank/DDBJ databases">
        <title>Widespread Adenine N6-methylation of Active Genes in Fungi.</title>
        <authorList>
            <consortium name="DOE Joint Genome Institute"/>
            <person name="Mondo S.J."/>
            <person name="Dannebaum R.O."/>
            <person name="Kuo R.C."/>
            <person name="Louie K.B."/>
            <person name="Bewick A.J."/>
            <person name="Labutti K."/>
            <person name="Haridas S."/>
            <person name="Kuo A."/>
            <person name="Salamov A."/>
            <person name="Ahrendt S.R."/>
            <person name="Lau R."/>
            <person name="Bowen B.P."/>
            <person name="Lipzen A."/>
            <person name="Sullivan W."/>
            <person name="Andreopoulos W.B."/>
            <person name="Clum A."/>
            <person name="Lindquist E."/>
            <person name="Daum C."/>
            <person name="Northen T.R."/>
            <person name="Ramamoorthy G."/>
            <person name="Schmitz R.J."/>
            <person name="Gryganskyi A."/>
            <person name="Culley D."/>
            <person name="Magnuson J."/>
            <person name="James T.Y."/>
            <person name="O'Malley M.A."/>
            <person name="Stajich J.E."/>
            <person name="Spatafora J.W."/>
            <person name="Visel A."/>
            <person name="Grigoriev I.V."/>
        </authorList>
    </citation>
    <scope>NUCLEOTIDE SEQUENCE [LARGE SCALE GENOMIC DNA]</scope>
    <source>
        <strain evidence="2 3">NRRL Y-17943</strain>
    </source>
</reference>
<feature type="compositionally biased region" description="Acidic residues" evidence="1">
    <location>
        <begin position="152"/>
        <end position="173"/>
    </location>
</feature>
<dbReference type="RefSeq" id="XP_021871665.1">
    <property type="nucleotide sequence ID" value="XM_022015520.1"/>
</dbReference>
<feature type="compositionally biased region" description="Acidic residues" evidence="1">
    <location>
        <begin position="215"/>
        <end position="226"/>
    </location>
</feature>
<keyword evidence="3" id="KW-1185">Reference proteome</keyword>
<organism evidence="2 3">
    <name type="scientific">Kockovaella imperatae</name>
    <dbReference type="NCBI Taxonomy" id="4999"/>
    <lineage>
        <taxon>Eukaryota</taxon>
        <taxon>Fungi</taxon>
        <taxon>Dikarya</taxon>
        <taxon>Basidiomycota</taxon>
        <taxon>Agaricomycotina</taxon>
        <taxon>Tremellomycetes</taxon>
        <taxon>Tremellales</taxon>
        <taxon>Cuniculitremaceae</taxon>
        <taxon>Kockovaella</taxon>
    </lineage>
</organism>
<sequence>MGREADPEEAVEVANLKVNLNWRALRLASQKSLRHFGALSSKRHIGLIGKAETDEVDRETAAKTKNEAVVDNGGVEGHNAETEDAARIKRENGTGDAEDEDEEGEDGLVLKESEVNEAEAADNEPERGDGEINEGEQEVVTRAGSEKPETTGDGEEQLEEPQEGDGMEVDESEAGVNGDELAAAEHEGPNDDDDDAAVDTLTGEMDAPENRGDDEVLPEGEIPVETDQDREGGTTLDDIAEAPSTPPLEENVDAHTDTGETGDQEVEEQEDVEMRVERVPEPTSRYIVDRERGESPLIEGE</sequence>
<proteinExistence type="predicted"/>
<dbReference type="EMBL" id="NBSH01000005">
    <property type="protein sequence ID" value="ORX37678.1"/>
    <property type="molecule type" value="Genomic_DNA"/>
</dbReference>
<feature type="compositionally biased region" description="Acidic residues" evidence="1">
    <location>
        <begin position="96"/>
        <end position="106"/>
    </location>
</feature>
<dbReference type="GeneID" id="33557329"/>
<dbReference type="Proteomes" id="UP000193218">
    <property type="component" value="Unassembled WGS sequence"/>
</dbReference>
<feature type="compositionally biased region" description="Basic and acidic residues" evidence="1">
    <location>
        <begin position="58"/>
        <end position="68"/>
    </location>
</feature>
<dbReference type="InParanoid" id="A0A1Y1UI10"/>
<gene>
    <name evidence="2" type="ORF">BD324DRAFT_622845</name>
</gene>
<evidence type="ECO:0000256" key="1">
    <source>
        <dbReference type="SAM" id="MobiDB-lite"/>
    </source>
</evidence>
<evidence type="ECO:0000313" key="2">
    <source>
        <dbReference type="EMBL" id="ORX37678.1"/>
    </source>
</evidence>
<protein>
    <submittedName>
        <fullName evidence="2">Uncharacterized protein</fullName>
    </submittedName>
</protein>
<name>A0A1Y1UI10_9TREE</name>